<keyword evidence="2" id="KW-1185">Reference proteome</keyword>
<feature type="transmembrane region" description="Helical" evidence="1">
    <location>
        <begin position="6"/>
        <end position="27"/>
    </location>
</feature>
<evidence type="ECO:0000313" key="3">
    <source>
        <dbReference type="WBParaSite" id="TCONS_00007480.p1"/>
    </source>
</evidence>
<keyword evidence="1" id="KW-1133">Transmembrane helix</keyword>
<dbReference type="WBParaSite" id="TCONS_00007480.p1">
    <property type="protein sequence ID" value="TCONS_00007480.p1"/>
    <property type="gene ID" value="XLOC_005509"/>
</dbReference>
<dbReference type="AlphaFoldDB" id="A0AAF5D7B8"/>
<evidence type="ECO:0000256" key="1">
    <source>
        <dbReference type="SAM" id="Phobius"/>
    </source>
</evidence>
<sequence length="166" mass="19273">MSLLTLYLTCFCGTFVVLFIFFIILFLTNQYLQKLRSIYQKEEGRKYLSINRLSSYGFSTNYVLMEGNNDDEWNDSILSKPSDILCRDSIQSGNIILEELNLPNQYNYDIDISCNNKNASKSRIIPISVMEKSLDLNVTVLEDVFNEEIRTKLCSTRKRYPGDESQ</sequence>
<proteinExistence type="predicted"/>
<organism evidence="2 3">
    <name type="scientific">Strongyloides stercoralis</name>
    <name type="common">Threadworm</name>
    <dbReference type="NCBI Taxonomy" id="6248"/>
    <lineage>
        <taxon>Eukaryota</taxon>
        <taxon>Metazoa</taxon>
        <taxon>Ecdysozoa</taxon>
        <taxon>Nematoda</taxon>
        <taxon>Chromadorea</taxon>
        <taxon>Rhabditida</taxon>
        <taxon>Tylenchina</taxon>
        <taxon>Panagrolaimomorpha</taxon>
        <taxon>Strongyloidoidea</taxon>
        <taxon>Strongyloididae</taxon>
        <taxon>Strongyloides</taxon>
    </lineage>
</organism>
<accession>A0AAF5D7B8</accession>
<evidence type="ECO:0000313" key="2">
    <source>
        <dbReference type="Proteomes" id="UP000035681"/>
    </source>
</evidence>
<reference evidence="3" key="1">
    <citation type="submission" date="2024-02" db="UniProtKB">
        <authorList>
            <consortium name="WormBaseParasite"/>
        </authorList>
    </citation>
    <scope>IDENTIFICATION</scope>
</reference>
<dbReference type="Proteomes" id="UP000035681">
    <property type="component" value="Unplaced"/>
</dbReference>
<keyword evidence="1" id="KW-0472">Membrane</keyword>
<protein>
    <submittedName>
        <fullName evidence="3">PAP-associated domain-containing protein</fullName>
    </submittedName>
</protein>
<keyword evidence="1" id="KW-0812">Transmembrane</keyword>
<name>A0AAF5D7B8_STRER</name>